<keyword evidence="4 7" id="KW-0573">Peptidoglycan synthesis</keyword>
<evidence type="ECO:0000256" key="7">
    <source>
        <dbReference type="HAMAP-Rule" id="MF_00258"/>
    </source>
</evidence>
<feature type="active site" description="Proton donor/acceptor" evidence="7">
    <location>
        <position position="73"/>
    </location>
</feature>
<comment type="similarity">
    <text evidence="7">Belongs to the aspartate/glutamate racemases family.</text>
</comment>
<protein>
    <recommendedName>
        <fullName evidence="2 7">Glutamate racemase</fullName>
        <ecNumber evidence="2 7">5.1.1.3</ecNumber>
    </recommendedName>
</protein>
<dbReference type="FunFam" id="3.40.50.1860:FF:000001">
    <property type="entry name" value="Glutamate racemase"/>
    <property type="match status" value="1"/>
</dbReference>
<dbReference type="GO" id="GO:0008360">
    <property type="term" value="P:regulation of cell shape"/>
    <property type="evidence" value="ECO:0007669"/>
    <property type="project" value="UniProtKB-KW"/>
</dbReference>
<dbReference type="Pfam" id="PF01177">
    <property type="entry name" value="Asp_Glu_race"/>
    <property type="match status" value="1"/>
</dbReference>
<comment type="caution">
    <text evidence="7">Lacks conserved residue(s) required for the propagation of feature annotation.</text>
</comment>
<dbReference type="OrthoDB" id="9801055at2"/>
<evidence type="ECO:0000256" key="2">
    <source>
        <dbReference type="ARBA" id="ARBA00013090"/>
    </source>
</evidence>
<dbReference type="PATRIC" id="fig|1341156.4.peg.1877"/>
<dbReference type="Proteomes" id="UP000021369">
    <property type="component" value="Unassembled WGS sequence"/>
</dbReference>
<comment type="pathway">
    <text evidence="7">Cell wall biogenesis; peptidoglycan biosynthesis.</text>
</comment>
<dbReference type="InterPro" id="IPR001920">
    <property type="entry name" value="Asp/Glu_race"/>
</dbReference>
<evidence type="ECO:0000256" key="6">
    <source>
        <dbReference type="ARBA" id="ARBA00023316"/>
    </source>
</evidence>
<dbReference type="GO" id="GO:0008881">
    <property type="term" value="F:glutamate racemase activity"/>
    <property type="evidence" value="ECO:0007669"/>
    <property type="project" value="UniProtKB-UniRule"/>
</dbReference>
<comment type="caution">
    <text evidence="8">The sequence shown here is derived from an EMBL/GenBank/DDBJ whole genome shotgun (WGS) entry which is preliminary data.</text>
</comment>
<dbReference type="RefSeq" id="WP_024857558.1">
    <property type="nucleotide sequence ID" value="NZ_JEOB01000002.1"/>
</dbReference>
<dbReference type="PANTHER" id="PTHR21198:SF2">
    <property type="entry name" value="GLUTAMATE RACEMASE"/>
    <property type="match status" value="1"/>
</dbReference>
<dbReference type="InterPro" id="IPR015942">
    <property type="entry name" value="Asp/Glu/hydantoin_racemase"/>
</dbReference>
<dbReference type="PROSITE" id="PS00924">
    <property type="entry name" value="ASP_GLU_RACEMASE_2"/>
    <property type="match status" value="1"/>
</dbReference>
<dbReference type="HAMAP" id="MF_00258">
    <property type="entry name" value="Glu_racemase"/>
    <property type="match status" value="1"/>
</dbReference>
<evidence type="ECO:0000256" key="1">
    <source>
        <dbReference type="ARBA" id="ARBA00001602"/>
    </source>
</evidence>
<dbReference type="InterPro" id="IPR033134">
    <property type="entry name" value="Asp/Glu_racemase_AS_2"/>
</dbReference>
<reference evidence="8 9" key="1">
    <citation type="submission" date="2013-06" db="EMBL/GenBank/DDBJ databases">
        <title>Rumen cellulosomics: divergent fiber-degrading strategies revealed by comparative genome-wide analysis of six Ruminococcal strains.</title>
        <authorList>
            <person name="Dassa B."/>
            <person name="Borovok I."/>
            <person name="Lamed R."/>
            <person name="Flint H."/>
            <person name="Yeoman C.J."/>
            <person name="White B."/>
            <person name="Bayer E.A."/>
        </authorList>
    </citation>
    <scope>NUCLEOTIDE SEQUENCE [LARGE SCALE GENOMIC DNA]</scope>
    <source>
        <strain evidence="8 9">SY3</strain>
    </source>
</reference>
<organism evidence="8 9">
    <name type="scientific">Ruminococcus albus SY3</name>
    <dbReference type="NCBI Taxonomy" id="1341156"/>
    <lineage>
        <taxon>Bacteria</taxon>
        <taxon>Bacillati</taxon>
        <taxon>Bacillota</taxon>
        <taxon>Clostridia</taxon>
        <taxon>Eubacteriales</taxon>
        <taxon>Oscillospiraceae</taxon>
        <taxon>Ruminococcus</taxon>
    </lineage>
</organism>
<dbReference type="InterPro" id="IPR004391">
    <property type="entry name" value="Glu_race"/>
</dbReference>
<comment type="catalytic activity">
    <reaction evidence="1 7">
        <text>L-glutamate = D-glutamate</text>
        <dbReference type="Rhea" id="RHEA:12813"/>
        <dbReference type="ChEBI" id="CHEBI:29985"/>
        <dbReference type="ChEBI" id="CHEBI:29986"/>
        <dbReference type="EC" id="5.1.1.3"/>
    </reaction>
</comment>
<proteinExistence type="inferred from homology"/>
<keyword evidence="9" id="KW-1185">Reference proteome</keyword>
<dbReference type="EC" id="5.1.1.3" evidence="2 7"/>
<evidence type="ECO:0000256" key="5">
    <source>
        <dbReference type="ARBA" id="ARBA00023235"/>
    </source>
</evidence>
<keyword evidence="5 7" id="KW-0413">Isomerase</keyword>
<dbReference type="GO" id="GO:0071555">
    <property type="term" value="P:cell wall organization"/>
    <property type="evidence" value="ECO:0007669"/>
    <property type="project" value="UniProtKB-KW"/>
</dbReference>
<sequence>MNNSPIGVFDSGVGGLTCVKELAKLLPHEDIVYLGDTARVPYGTRSKETIAEYTAQDMEFLRGHNVKMILVACGTASSVIMSSPEFSGNTEPSYSGVVKPAANAACASTKNGRIGVIATGATIRSGSYGKVIRSIDPSAKVIGKACPMFVPLVENGYISKDCAPTRYFAEEYLECMKREQVDTLILGCTHYPLLADLISDIMGDGVKLISAGAELARFAVKTLTFSDELAEREEQGSQKLYCTDSPELFSENVERFLGESFSGTVEKCVLTAH</sequence>
<dbReference type="PANTHER" id="PTHR21198">
    <property type="entry name" value="GLUTAMATE RACEMASE"/>
    <property type="match status" value="1"/>
</dbReference>
<name>A0A011VYK1_RUMAL</name>
<dbReference type="NCBIfam" id="TIGR00067">
    <property type="entry name" value="glut_race"/>
    <property type="match status" value="1"/>
</dbReference>
<dbReference type="GO" id="GO:0009252">
    <property type="term" value="P:peptidoglycan biosynthetic process"/>
    <property type="evidence" value="ECO:0007669"/>
    <property type="project" value="UniProtKB-UniRule"/>
</dbReference>
<comment type="function">
    <text evidence="7">Provides the (R)-glutamate required for cell wall biosynthesis.</text>
</comment>
<dbReference type="EMBL" id="JEOB01000002">
    <property type="protein sequence ID" value="EXM39638.1"/>
    <property type="molecule type" value="Genomic_DNA"/>
</dbReference>
<dbReference type="SUPFAM" id="SSF53681">
    <property type="entry name" value="Aspartate/glutamate racemase"/>
    <property type="match status" value="2"/>
</dbReference>
<accession>A0A011VYK1</accession>
<dbReference type="AlphaFoldDB" id="A0A011VYK1"/>
<evidence type="ECO:0000256" key="3">
    <source>
        <dbReference type="ARBA" id="ARBA00022960"/>
    </source>
</evidence>
<dbReference type="Gene3D" id="3.40.50.1860">
    <property type="match status" value="2"/>
</dbReference>
<evidence type="ECO:0000313" key="8">
    <source>
        <dbReference type="EMBL" id="EXM39638.1"/>
    </source>
</evidence>
<keyword evidence="3 7" id="KW-0133">Cell shape</keyword>
<keyword evidence="6 7" id="KW-0961">Cell wall biogenesis/degradation</keyword>
<evidence type="ECO:0000313" key="9">
    <source>
        <dbReference type="Proteomes" id="UP000021369"/>
    </source>
</evidence>
<feature type="binding site" evidence="7">
    <location>
        <begin position="189"/>
        <end position="190"/>
    </location>
    <ligand>
        <name>substrate</name>
    </ligand>
</feature>
<evidence type="ECO:0000256" key="4">
    <source>
        <dbReference type="ARBA" id="ARBA00022984"/>
    </source>
</evidence>
<dbReference type="UniPathway" id="UPA00219"/>
<feature type="binding site" evidence="7">
    <location>
        <begin position="10"/>
        <end position="11"/>
    </location>
    <ligand>
        <name>substrate</name>
    </ligand>
</feature>
<gene>
    <name evidence="7" type="primary">murI</name>
    <name evidence="8" type="ORF">RASY3_07320</name>
</gene>
<feature type="binding site" evidence="7">
    <location>
        <begin position="42"/>
        <end position="43"/>
    </location>
    <ligand>
        <name>substrate</name>
    </ligand>
</feature>
<feature type="active site" description="Proton donor/acceptor" evidence="7">
    <location>
        <position position="188"/>
    </location>
</feature>